<feature type="compositionally biased region" description="Polar residues" evidence="1">
    <location>
        <begin position="29"/>
        <end position="39"/>
    </location>
</feature>
<dbReference type="Proteomes" id="UP001451782">
    <property type="component" value="Chromosome"/>
</dbReference>
<evidence type="ECO:0000313" key="2">
    <source>
        <dbReference type="EMBL" id="WZU65542.1"/>
    </source>
</evidence>
<organism evidence="2 3">
    <name type="scientific">Yoonia algicola</name>
    <dbReference type="NCBI Taxonomy" id="3137368"/>
    <lineage>
        <taxon>Bacteria</taxon>
        <taxon>Pseudomonadati</taxon>
        <taxon>Pseudomonadota</taxon>
        <taxon>Alphaproteobacteria</taxon>
        <taxon>Rhodobacterales</taxon>
        <taxon>Paracoccaceae</taxon>
        <taxon>Yoonia</taxon>
    </lineage>
</organism>
<protein>
    <submittedName>
        <fullName evidence="2">Uncharacterized protein</fullName>
    </submittedName>
</protein>
<dbReference type="RefSeq" id="WP_342071888.1">
    <property type="nucleotide sequence ID" value="NZ_CP151762.1"/>
</dbReference>
<keyword evidence="3" id="KW-1185">Reference proteome</keyword>
<evidence type="ECO:0000256" key="1">
    <source>
        <dbReference type="SAM" id="MobiDB-lite"/>
    </source>
</evidence>
<evidence type="ECO:0000313" key="3">
    <source>
        <dbReference type="Proteomes" id="UP001451782"/>
    </source>
</evidence>
<reference evidence="2 3" key="1">
    <citation type="submission" date="2024-04" db="EMBL/GenBank/DDBJ databases">
        <title>Phylogenomic analyses of a clade within the roseobacter group suggest taxonomic reassignments of species of the genera Aestuariivita, Citreicella, Loktanella, Nautella, Pelagibaca, Ruegeria, Thalassobius, Thiobacimonas and Tropicibacter, and the proposal o.</title>
        <authorList>
            <person name="Jeon C.O."/>
        </authorList>
    </citation>
    <scope>NUCLEOTIDE SEQUENCE [LARGE SCALE GENOMIC DNA]</scope>
    <source>
        <strain evidence="2 3">G8-12</strain>
    </source>
</reference>
<gene>
    <name evidence="2" type="ORF">AABB28_01495</name>
</gene>
<proteinExistence type="predicted"/>
<dbReference type="KEGG" id="yag:AABB28_01495"/>
<sequence length="131" mass="14601">MVNKPTKAARVTVKVTPAQADLPAGFISPGNNAPKNGNATMKKRDTATPDILAVKCVNNGDGLEKSELHYSCADQRRFWQKQDKSDRSIRLHWTKHWAAARQAKRVMLDQTCEVSPPNVEQKSVFSDKIGR</sequence>
<name>A0AAN0MA13_9RHOB</name>
<feature type="region of interest" description="Disordered" evidence="1">
    <location>
        <begin position="21"/>
        <end position="46"/>
    </location>
</feature>
<dbReference type="AlphaFoldDB" id="A0AAN0MA13"/>
<dbReference type="EMBL" id="CP151762">
    <property type="protein sequence ID" value="WZU65542.1"/>
    <property type="molecule type" value="Genomic_DNA"/>
</dbReference>
<accession>A0AAN0MA13</accession>